<keyword evidence="2" id="KW-0680">Restriction system</keyword>
<dbReference type="InterPro" id="IPR052021">
    <property type="entry name" value="Type-I_RS_S_subunit"/>
</dbReference>
<sequence length="365" mass="42517">MKIFLDVMYDDTKNARKIKSCDYNHEGKYPIIDQSSKNVIGYTDEIDGLYNDVPVIIFGDHTRRFKLVEEPFFIGADGTKVLKLRSSVYDYKFIYYYLLHKKIPDTGYNRHFKWVKELEFPEIPRSIQSDIVKKLEVLNDLISSKNKLLESFDILIKSRFVDLFGDIELNDKKWKKIKFGELIKSANNGLARRGNDKAGNIVLRLIELQENLINYSDPNRILLTDDEKKRYKLLEGDLLFARVNGNPKNVGRCATFYEYEEQVYHNDHIIRTSCDKSQLDSVFAAYLFNSEYGKNKISRKIKTSAGQYTINQEGLKSIEIILPPIVIQYSFAEVVKQINKLKSDVQKSIDETQLLMDSLMQEYFG</sequence>
<dbReference type="GO" id="GO:0004519">
    <property type="term" value="F:endonuclease activity"/>
    <property type="evidence" value="ECO:0007669"/>
    <property type="project" value="UniProtKB-KW"/>
</dbReference>
<dbReference type="RefSeq" id="WP_227282877.1">
    <property type="nucleotide sequence ID" value="NZ_JAJDLA010000001.1"/>
</dbReference>
<dbReference type="InterPro" id="IPR000055">
    <property type="entry name" value="Restrct_endonuc_typeI_TRD"/>
</dbReference>
<evidence type="ECO:0000256" key="2">
    <source>
        <dbReference type="ARBA" id="ARBA00022747"/>
    </source>
</evidence>
<evidence type="ECO:0000256" key="1">
    <source>
        <dbReference type="ARBA" id="ARBA00010923"/>
    </source>
</evidence>
<evidence type="ECO:0000259" key="4">
    <source>
        <dbReference type="Pfam" id="PF01420"/>
    </source>
</evidence>
<dbReference type="EMBL" id="JAJDLA010000001">
    <property type="protein sequence ID" value="MCB8604714.1"/>
    <property type="molecule type" value="Genomic_DNA"/>
</dbReference>
<dbReference type="PANTHER" id="PTHR30408:SF12">
    <property type="entry name" value="TYPE I RESTRICTION ENZYME MJAVIII SPECIFICITY SUBUNIT"/>
    <property type="match status" value="1"/>
</dbReference>
<keyword evidence="5" id="KW-0255">Endonuclease</keyword>
<organism evidence="5 6">
    <name type="scientific">Veillonella nakazawae</name>
    <dbReference type="NCBI Taxonomy" id="2682456"/>
    <lineage>
        <taxon>Bacteria</taxon>
        <taxon>Bacillati</taxon>
        <taxon>Bacillota</taxon>
        <taxon>Negativicutes</taxon>
        <taxon>Veillonellales</taxon>
        <taxon>Veillonellaceae</taxon>
        <taxon>Veillonella</taxon>
    </lineage>
</organism>
<protein>
    <submittedName>
        <fullName evidence="5">Restriction endonuclease subunit S</fullName>
        <ecNumber evidence="5">3.1.21.-</ecNumber>
    </submittedName>
</protein>
<keyword evidence="5" id="KW-0540">Nuclease</keyword>
<feature type="domain" description="Type I restriction modification DNA specificity" evidence="4">
    <location>
        <begin position="172"/>
        <end position="347"/>
    </location>
</feature>
<dbReference type="EC" id="3.1.21.-" evidence="5"/>
<dbReference type="Pfam" id="PF01420">
    <property type="entry name" value="Methylase_S"/>
    <property type="match status" value="1"/>
</dbReference>
<name>A0AB35H8P8_9FIRM</name>
<reference evidence="5" key="1">
    <citation type="submission" date="2021-10" db="EMBL/GenBank/DDBJ databases">
        <title>Collection of gut derived symbiotic bacterial strains cultured from healthy donors.</title>
        <authorList>
            <person name="Lin H."/>
            <person name="Littmann E."/>
            <person name="Kohout C."/>
            <person name="Pamer E.G."/>
        </authorList>
    </citation>
    <scope>NUCLEOTIDE SEQUENCE</scope>
    <source>
        <strain evidence="5">DFI.4.35</strain>
    </source>
</reference>
<comment type="caution">
    <text evidence="5">The sequence shown here is derived from an EMBL/GenBank/DDBJ whole genome shotgun (WGS) entry which is preliminary data.</text>
</comment>
<gene>
    <name evidence="5" type="ORF">LJD63_00370</name>
</gene>
<dbReference type="Proteomes" id="UP001198010">
    <property type="component" value="Unassembled WGS sequence"/>
</dbReference>
<comment type="similarity">
    <text evidence="1">Belongs to the type-I restriction system S methylase family.</text>
</comment>
<evidence type="ECO:0000256" key="3">
    <source>
        <dbReference type="ARBA" id="ARBA00023125"/>
    </source>
</evidence>
<keyword evidence="5" id="KW-0378">Hydrolase</keyword>
<evidence type="ECO:0000313" key="5">
    <source>
        <dbReference type="EMBL" id="MCB8604714.1"/>
    </source>
</evidence>
<dbReference type="GO" id="GO:0009307">
    <property type="term" value="P:DNA restriction-modification system"/>
    <property type="evidence" value="ECO:0007669"/>
    <property type="project" value="UniProtKB-KW"/>
</dbReference>
<dbReference type="InterPro" id="IPR044946">
    <property type="entry name" value="Restrct_endonuc_typeI_TRD_sf"/>
</dbReference>
<dbReference type="SUPFAM" id="SSF116734">
    <property type="entry name" value="DNA methylase specificity domain"/>
    <property type="match status" value="2"/>
</dbReference>
<dbReference type="PANTHER" id="PTHR30408">
    <property type="entry name" value="TYPE-1 RESTRICTION ENZYME ECOKI SPECIFICITY PROTEIN"/>
    <property type="match status" value="1"/>
</dbReference>
<keyword evidence="3" id="KW-0238">DNA-binding</keyword>
<dbReference type="Gene3D" id="3.90.220.20">
    <property type="entry name" value="DNA methylase specificity domains"/>
    <property type="match status" value="2"/>
</dbReference>
<accession>A0AB35H8P8</accession>
<dbReference type="AlphaFoldDB" id="A0AB35H8P8"/>
<dbReference type="GO" id="GO:0003677">
    <property type="term" value="F:DNA binding"/>
    <property type="evidence" value="ECO:0007669"/>
    <property type="project" value="UniProtKB-KW"/>
</dbReference>
<proteinExistence type="inferred from homology"/>
<dbReference type="GO" id="GO:0016787">
    <property type="term" value="F:hydrolase activity"/>
    <property type="evidence" value="ECO:0007669"/>
    <property type="project" value="UniProtKB-KW"/>
</dbReference>
<evidence type="ECO:0000313" key="6">
    <source>
        <dbReference type="Proteomes" id="UP001198010"/>
    </source>
</evidence>